<feature type="domain" description="Protein FecR C-terminal" evidence="3">
    <location>
        <begin position="290"/>
        <end position="354"/>
    </location>
</feature>
<reference evidence="4 5" key="1">
    <citation type="submission" date="2016-10" db="EMBL/GenBank/DDBJ databases">
        <authorList>
            <person name="de Groot N.N."/>
        </authorList>
    </citation>
    <scope>NUCLEOTIDE SEQUENCE [LARGE SCALE GENOMIC DNA]</scope>
    <source>
        <strain evidence="4 5">Vu-144</strain>
    </source>
</reference>
<dbReference type="Gene3D" id="2.60.120.1440">
    <property type="match status" value="1"/>
</dbReference>
<evidence type="ECO:0000313" key="4">
    <source>
        <dbReference type="EMBL" id="SEA02488.1"/>
    </source>
</evidence>
<name>A0A1H3XVE8_9BACT</name>
<dbReference type="InterPro" id="IPR012373">
    <property type="entry name" value="Ferrdict_sens_TM"/>
</dbReference>
<dbReference type="RefSeq" id="WP_091395659.1">
    <property type="nucleotide sequence ID" value="NZ_FNQY01000006.1"/>
</dbReference>
<dbReference type="InterPro" id="IPR032508">
    <property type="entry name" value="FecR_C"/>
</dbReference>
<dbReference type="Proteomes" id="UP000199041">
    <property type="component" value="Unassembled WGS sequence"/>
</dbReference>
<gene>
    <name evidence="4" type="ORF">SAMN05192529_106101</name>
</gene>
<keyword evidence="5" id="KW-1185">Reference proteome</keyword>
<organism evidence="4 5">
    <name type="scientific">Arachidicoccus rhizosphaerae</name>
    <dbReference type="NCBI Taxonomy" id="551991"/>
    <lineage>
        <taxon>Bacteria</taxon>
        <taxon>Pseudomonadati</taxon>
        <taxon>Bacteroidota</taxon>
        <taxon>Chitinophagia</taxon>
        <taxon>Chitinophagales</taxon>
        <taxon>Chitinophagaceae</taxon>
        <taxon>Arachidicoccus</taxon>
    </lineage>
</organism>
<dbReference type="STRING" id="551991.SAMN05192529_106101"/>
<evidence type="ECO:0000256" key="1">
    <source>
        <dbReference type="SAM" id="Phobius"/>
    </source>
</evidence>
<keyword evidence="1" id="KW-0812">Transmembrane</keyword>
<dbReference type="InterPro" id="IPR006860">
    <property type="entry name" value="FecR"/>
</dbReference>
<evidence type="ECO:0000313" key="5">
    <source>
        <dbReference type="Proteomes" id="UP000199041"/>
    </source>
</evidence>
<dbReference type="PANTHER" id="PTHR30273">
    <property type="entry name" value="PERIPLASMIC SIGNAL SENSOR AND SIGMA FACTOR ACTIVATOR FECR-RELATED"/>
    <property type="match status" value="1"/>
</dbReference>
<evidence type="ECO:0008006" key="6">
    <source>
        <dbReference type="Google" id="ProtNLM"/>
    </source>
</evidence>
<feature type="domain" description="FecR protein" evidence="2">
    <location>
        <begin position="144"/>
        <end position="230"/>
    </location>
</feature>
<evidence type="ECO:0000259" key="3">
    <source>
        <dbReference type="Pfam" id="PF16344"/>
    </source>
</evidence>
<keyword evidence="1" id="KW-0472">Membrane</keyword>
<sequence length="360" mass="40517">MHKLLKQVENFWSKKTEASDDHSLLDAIEEAESSGELENYLRREFERELLKMTLAPINKKEKNGIWRNVLNGQTVKKTKYPEDDKNRLHIYSLVGALAACLILAVGGFIFYQYSGIKGSTRHLVAVNNDSRPLSHRVILSNTTDKDEKRQLSDHSMVILSPGSQISFLDSFAKNSRMITLEGKAIFKVARDIRRPFIVTAGGVKTTALGTTFSVDSRKKRIVIRLFEGKIAIAPTAISSLKMATVYLNPGDEFRADLINSLYWKGKAASSEIKKVIPKEKSSDLNHDEDLIFNKSDLRNVFLTLGKHYHTKIEYDKALVNGLSFTGSFKRSDSLTVILRIVCSLNGLDFENKEGGFVIQK</sequence>
<dbReference type="EMBL" id="FNQY01000006">
    <property type="protein sequence ID" value="SEA02488.1"/>
    <property type="molecule type" value="Genomic_DNA"/>
</dbReference>
<accession>A0A1H3XVE8</accession>
<protein>
    <recommendedName>
        <fullName evidence="6">Ferric-dicitrate binding protein FerR, regulates iron transport through sigma-19</fullName>
    </recommendedName>
</protein>
<dbReference type="PANTHER" id="PTHR30273:SF2">
    <property type="entry name" value="PROTEIN FECR"/>
    <property type="match status" value="1"/>
</dbReference>
<dbReference type="OrthoDB" id="663025at2"/>
<feature type="transmembrane region" description="Helical" evidence="1">
    <location>
        <begin position="88"/>
        <end position="111"/>
    </location>
</feature>
<keyword evidence="1" id="KW-1133">Transmembrane helix</keyword>
<dbReference type="Pfam" id="PF04773">
    <property type="entry name" value="FecR"/>
    <property type="match status" value="1"/>
</dbReference>
<proteinExistence type="predicted"/>
<dbReference type="Pfam" id="PF16344">
    <property type="entry name" value="FecR_C"/>
    <property type="match status" value="1"/>
</dbReference>
<dbReference type="AlphaFoldDB" id="A0A1H3XVE8"/>
<dbReference type="Gene3D" id="3.55.50.30">
    <property type="match status" value="1"/>
</dbReference>
<dbReference type="GO" id="GO:0016989">
    <property type="term" value="F:sigma factor antagonist activity"/>
    <property type="evidence" value="ECO:0007669"/>
    <property type="project" value="TreeGrafter"/>
</dbReference>
<evidence type="ECO:0000259" key="2">
    <source>
        <dbReference type="Pfam" id="PF04773"/>
    </source>
</evidence>